<dbReference type="GO" id="GO:0006753">
    <property type="term" value="P:nucleoside phosphate metabolic process"/>
    <property type="evidence" value="ECO:0007669"/>
    <property type="project" value="TreeGrafter"/>
</dbReference>
<feature type="domain" description="Nudix hydrolase" evidence="15">
    <location>
        <begin position="220"/>
        <end position="360"/>
    </location>
</feature>
<dbReference type="GO" id="GO:0047631">
    <property type="term" value="F:ADP-ribose diphosphatase activity"/>
    <property type="evidence" value="ECO:0007669"/>
    <property type="project" value="UniProtKB-EC"/>
</dbReference>
<dbReference type="GO" id="GO:0019693">
    <property type="term" value="P:ribose phosphate metabolic process"/>
    <property type="evidence" value="ECO:0007669"/>
    <property type="project" value="TreeGrafter"/>
</dbReference>
<feature type="binding site" evidence="13">
    <location>
        <position position="331"/>
    </location>
    <ligand>
        <name>Mg(2+)</name>
        <dbReference type="ChEBI" id="CHEBI:18420"/>
        <label>1</label>
    </ligand>
</feature>
<comment type="cofactor">
    <cofactor evidence="1 13">
        <name>Mg(2+)</name>
        <dbReference type="ChEBI" id="CHEBI:18420"/>
    </cofactor>
</comment>
<dbReference type="PANTHER" id="PTHR11839:SF5">
    <property type="entry name" value="ADP-RIBOSE PYROPHOSPHATASE"/>
    <property type="match status" value="1"/>
</dbReference>
<dbReference type="GO" id="GO:0005829">
    <property type="term" value="C:cytosol"/>
    <property type="evidence" value="ECO:0007669"/>
    <property type="project" value="TreeGrafter"/>
</dbReference>
<feature type="binding site" evidence="13">
    <location>
        <position position="278"/>
    </location>
    <ligand>
        <name>Mg(2+)</name>
        <dbReference type="ChEBI" id="CHEBI:18420"/>
        <label>1</label>
    </ligand>
</feature>
<reference evidence="16 17" key="1">
    <citation type="submission" date="2018-06" db="EMBL/GenBank/DDBJ databases">
        <title>Genomic Encyclopedia of Archaeal and Bacterial Type Strains, Phase II (KMG-II): from individual species to whole genera.</title>
        <authorList>
            <person name="Goeker M."/>
        </authorList>
    </citation>
    <scope>NUCLEOTIDE SEQUENCE [LARGE SCALE GENOMIC DNA]</scope>
    <source>
        <strain evidence="16 17">DSM 22011</strain>
    </source>
</reference>
<dbReference type="Gene3D" id="3.10.490.10">
    <property type="entry name" value="Gamma-glutamyl cyclotransferase-like"/>
    <property type="match status" value="1"/>
</dbReference>
<organism evidence="16 17">
    <name type="scientific">Salipiger aestuarii</name>
    <dbReference type="NCBI Taxonomy" id="568098"/>
    <lineage>
        <taxon>Bacteria</taxon>
        <taxon>Pseudomonadati</taxon>
        <taxon>Pseudomonadota</taxon>
        <taxon>Alphaproteobacteria</taxon>
        <taxon>Rhodobacterales</taxon>
        <taxon>Roseobacteraceae</taxon>
        <taxon>Salipiger</taxon>
    </lineage>
</organism>
<feature type="binding site" evidence="13">
    <location>
        <position position="282"/>
    </location>
    <ligand>
        <name>Mg(2+)</name>
        <dbReference type="ChEBI" id="CHEBI:18420"/>
        <label>1</label>
    </ligand>
</feature>
<evidence type="ECO:0000259" key="15">
    <source>
        <dbReference type="PROSITE" id="PS51462"/>
    </source>
</evidence>
<dbReference type="InterPro" id="IPR013024">
    <property type="entry name" value="GGCT-like"/>
</dbReference>
<protein>
    <recommendedName>
        <fullName evidence="4">ADP-ribose pyrophosphatase</fullName>
        <ecNumber evidence="3">3.6.1.13</ecNumber>
    </recommendedName>
    <alternativeName>
        <fullName evidence="9">ADP-ribose diphosphatase</fullName>
    </alternativeName>
    <alternativeName>
        <fullName evidence="11">ADP-ribose phosphohydrolase</fullName>
    </alternativeName>
    <alternativeName>
        <fullName evidence="10">Adenosine diphosphoribose pyrophosphatase</fullName>
    </alternativeName>
</protein>
<keyword evidence="17" id="KW-1185">Reference proteome</keyword>
<evidence type="ECO:0000313" key="16">
    <source>
        <dbReference type="EMBL" id="RAK20280.1"/>
    </source>
</evidence>
<dbReference type="PROSITE" id="PS51462">
    <property type="entry name" value="NUDIX"/>
    <property type="match status" value="1"/>
</dbReference>
<dbReference type="GO" id="GO:0019144">
    <property type="term" value="F:ADP-sugar diphosphatase activity"/>
    <property type="evidence" value="ECO:0007669"/>
    <property type="project" value="TreeGrafter"/>
</dbReference>
<comment type="similarity">
    <text evidence="2">Belongs to the Nudix hydrolase family. NudF subfamily.</text>
</comment>
<dbReference type="Gene3D" id="3.90.79.10">
    <property type="entry name" value="Nucleoside Triphosphate Pyrophosphohydrolase"/>
    <property type="match status" value="1"/>
</dbReference>
<evidence type="ECO:0000256" key="3">
    <source>
        <dbReference type="ARBA" id="ARBA00012453"/>
    </source>
</evidence>
<feature type="binding site" evidence="13">
    <location>
        <position position="262"/>
    </location>
    <ligand>
        <name>Mg(2+)</name>
        <dbReference type="ChEBI" id="CHEBI:18420"/>
        <label>1</label>
    </ligand>
</feature>
<dbReference type="CDD" id="cd06661">
    <property type="entry name" value="GGCT_like"/>
    <property type="match status" value="1"/>
</dbReference>
<evidence type="ECO:0000256" key="2">
    <source>
        <dbReference type="ARBA" id="ARBA00007482"/>
    </source>
</evidence>
<proteinExistence type="inferred from homology"/>
<keyword evidence="5 13" id="KW-0479">Metal-binding</keyword>
<evidence type="ECO:0000256" key="8">
    <source>
        <dbReference type="ARBA" id="ARBA00025164"/>
    </source>
</evidence>
<accession>A0A327YH23</accession>
<keyword evidence="7 13" id="KW-0460">Magnesium</keyword>
<evidence type="ECO:0000313" key="17">
    <source>
        <dbReference type="Proteomes" id="UP000249165"/>
    </source>
</evidence>
<comment type="catalytic activity">
    <reaction evidence="12">
        <text>ADP-D-ribose + H2O = D-ribose 5-phosphate + AMP + 2 H(+)</text>
        <dbReference type="Rhea" id="RHEA:10412"/>
        <dbReference type="ChEBI" id="CHEBI:15377"/>
        <dbReference type="ChEBI" id="CHEBI:15378"/>
        <dbReference type="ChEBI" id="CHEBI:57967"/>
        <dbReference type="ChEBI" id="CHEBI:78346"/>
        <dbReference type="ChEBI" id="CHEBI:456215"/>
        <dbReference type="EC" id="3.6.1.13"/>
    </reaction>
</comment>
<evidence type="ECO:0000256" key="4">
    <source>
        <dbReference type="ARBA" id="ARBA00013297"/>
    </source>
</evidence>
<dbReference type="EMBL" id="QLMG01000006">
    <property type="protein sequence ID" value="RAK20280.1"/>
    <property type="molecule type" value="Genomic_DNA"/>
</dbReference>
<dbReference type="NCBIfam" id="TIGR00052">
    <property type="entry name" value="nudix-type nucleoside diphosphatase, YffH/AdpP family"/>
    <property type="match status" value="1"/>
</dbReference>
<evidence type="ECO:0000256" key="1">
    <source>
        <dbReference type="ARBA" id="ARBA00001946"/>
    </source>
</evidence>
<evidence type="ECO:0000256" key="6">
    <source>
        <dbReference type="ARBA" id="ARBA00022801"/>
    </source>
</evidence>
<evidence type="ECO:0000256" key="10">
    <source>
        <dbReference type="ARBA" id="ARBA00030308"/>
    </source>
</evidence>
<keyword evidence="6" id="KW-0378">Hydrolase</keyword>
<gene>
    <name evidence="16" type="ORF">ATI53_100658</name>
</gene>
<evidence type="ECO:0000256" key="11">
    <source>
        <dbReference type="ARBA" id="ARBA00033056"/>
    </source>
</evidence>
<comment type="function">
    <text evidence="8">Acts on ADP-mannose and ADP-glucose as well as ADP-ribose. Prevents glycogen biosynthesis. The reaction catalyzed by this enzyme is a limiting step of the gluconeogenic process.</text>
</comment>
<dbReference type="CDD" id="cd24155">
    <property type="entry name" value="NUDIX_ADPRase"/>
    <property type="match status" value="1"/>
</dbReference>
<feature type="short sequence motif" description="Nudix box" evidence="14">
    <location>
        <begin position="263"/>
        <end position="285"/>
    </location>
</feature>
<name>A0A327YH23_9RHOB</name>
<dbReference type="InterPro" id="IPR000086">
    <property type="entry name" value="NUDIX_hydrolase_dom"/>
</dbReference>
<dbReference type="PANTHER" id="PTHR11839">
    <property type="entry name" value="UDP/ADP-SUGAR PYROPHOSPHATASE"/>
    <property type="match status" value="1"/>
</dbReference>
<dbReference type="PROSITE" id="PS00893">
    <property type="entry name" value="NUDIX_BOX"/>
    <property type="match status" value="1"/>
</dbReference>
<evidence type="ECO:0000256" key="14">
    <source>
        <dbReference type="PIRSR" id="PIRSR604385-3"/>
    </source>
</evidence>
<dbReference type="InterPro" id="IPR020084">
    <property type="entry name" value="NUDIX_hydrolase_CS"/>
</dbReference>
<evidence type="ECO:0000256" key="12">
    <source>
        <dbReference type="ARBA" id="ARBA00049546"/>
    </source>
</evidence>
<comment type="caution">
    <text evidence="16">The sequence shown here is derived from an EMBL/GenBank/DDBJ whole genome shotgun (WGS) entry which is preliminary data.</text>
</comment>
<sequence>MPEVFVFGTLCHPPLLDIVLGRSARVVPAFLADHAACLDGQGRPPQTALCASPGARADGLIVTDATPQDFARLEYYLGGYSDGIRQMQVRGLDGTPHKVLVALKSVAPRADAPAFVLAPWVARWGPLACGTAHEIMARFGVADMAETAALRPFLAARAWAQELARRGAPHTLRSDRGRDTVELVRDRPGFEGFFRLRAFDLRHRRFDGTMSDTFGRESFVTYDAALVLPYDPETDRVLLVEQLRYGTYMRGDPFPSVLEPPAGLVDAGETPEACALREAREEAGLTLRALHPMLRAYASPGYTTEFYHCFLGLCSLSEADNGLAGLEEENEDIRNHVISFDHAMTLVDSGEINVAPLAAMLLWLARHRDRLRAES</sequence>
<evidence type="ECO:0000256" key="7">
    <source>
        <dbReference type="ARBA" id="ARBA00022842"/>
    </source>
</evidence>
<dbReference type="SUPFAM" id="SSF55811">
    <property type="entry name" value="Nudix"/>
    <property type="match status" value="1"/>
</dbReference>
<evidence type="ECO:0000256" key="13">
    <source>
        <dbReference type="PIRSR" id="PIRSR604385-2"/>
    </source>
</evidence>
<dbReference type="InterPro" id="IPR015797">
    <property type="entry name" value="NUDIX_hydrolase-like_dom_sf"/>
</dbReference>
<dbReference type="InterPro" id="IPR004385">
    <property type="entry name" value="NDP_pyrophosphatase"/>
</dbReference>
<evidence type="ECO:0000256" key="9">
    <source>
        <dbReference type="ARBA" id="ARBA00030162"/>
    </source>
</evidence>
<dbReference type="RefSeq" id="WP_111549868.1">
    <property type="nucleotide sequence ID" value="NZ_LIQE01000007.1"/>
</dbReference>
<dbReference type="OrthoDB" id="5292471at2"/>
<dbReference type="Proteomes" id="UP000249165">
    <property type="component" value="Unassembled WGS sequence"/>
</dbReference>
<evidence type="ECO:0000256" key="5">
    <source>
        <dbReference type="ARBA" id="ARBA00022723"/>
    </source>
</evidence>
<dbReference type="GO" id="GO:0046872">
    <property type="term" value="F:metal ion binding"/>
    <property type="evidence" value="ECO:0007669"/>
    <property type="project" value="UniProtKB-KW"/>
</dbReference>
<dbReference type="Pfam" id="PF00293">
    <property type="entry name" value="NUDIX"/>
    <property type="match status" value="1"/>
</dbReference>
<dbReference type="EC" id="3.6.1.13" evidence="3"/>
<dbReference type="AlphaFoldDB" id="A0A327YH23"/>